<name>A0A1B6LUY8_9HEMI</name>
<evidence type="ECO:0000313" key="3">
    <source>
        <dbReference type="EMBL" id="JAT27493.1"/>
    </source>
</evidence>
<organism evidence="3">
    <name type="scientific">Graphocephala atropunctata</name>
    <dbReference type="NCBI Taxonomy" id="36148"/>
    <lineage>
        <taxon>Eukaryota</taxon>
        <taxon>Metazoa</taxon>
        <taxon>Ecdysozoa</taxon>
        <taxon>Arthropoda</taxon>
        <taxon>Hexapoda</taxon>
        <taxon>Insecta</taxon>
        <taxon>Pterygota</taxon>
        <taxon>Neoptera</taxon>
        <taxon>Paraneoptera</taxon>
        <taxon>Hemiptera</taxon>
        <taxon>Auchenorrhyncha</taxon>
        <taxon>Membracoidea</taxon>
        <taxon>Cicadellidae</taxon>
        <taxon>Cicadellinae</taxon>
        <taxon>Cicadellini</taxon>
        <taxon>Graphocephala</taxon>
    </lineage>
</organism>
<comment type="cofactor">
    <cofactor evidence="2">
        <name>Mg(2+)</name>
        <dbReference type="ChEBI" id="CHEBI:18420"/>
    </cofactor>
</comment>
<dbReference type="GO" id="GO:0046872">
    <property type="term" value="F:metal ion binding"/>
    <property type="evidence" value="ECO:0007669"/>
    <property type="project" value="UniProtKB-KW"/>
</dbReference>
<dbReference type="Gene3D" id="3.40.190.80">
    <property type="match status" value="1"/>
</dbReference>
<keyword evidence="2" id="KW-0479">Metal-binding</keyword>
<feature type="binding site" evidence="2">
    <location>
        <position position="154"/>
    </location>
    <ligand>
        <name>Mg(2+)</name>
        <dbReference type="ChEBI" id="CHEBI:18420"/>
        <label>1</label>
        <note>catalytic</note>
    </ligand>
</feature>
<accession>A0A1B6LUY8</accession>
<evidence type="ECO:0000256" key="1">
    <source>
        <dbReference type="ARBA" id="ARBA00009759"/>
    </source>
</evidence>
<feature type="binding site" evidence="2">
    <location>
        <position position="153"/>
    </location>
    <ligand>
        <name>Mg(2+)</name>
        <dbReference type="ChEBI" id="CHEBI:18420"/>
        <label>1</label>
        <note>catalytic</note>
    </ligand>
</feature>
<dbReference type="SUPFAM" id="SSF56655">
    <property type="entry name" value="Carbohydrate phosphatase"/>
    <property type="match status" value="1"/>
</dbReference>
<protein>
    <recommendedName>
        <fullName evidence="4">Inositol polyphosphate 1-phosphatase</fullName>
    </recommendedName>
</protein>
<feature type="binding site" evidence="2">
    <location>
        <position position="81"/>
    </location>
    <ligand>
        <name>Mg(2+)</name>
        <dbReference type="ChEBI" id="CHEBI:18420"/>
        <label>1</label>
        <note>catalytic</note>
    </ligand>
</feature>
<dbReference type="InterPro" id="IPR044897">
    <property type="entry name" value="INPP1_dom_1"/>
</dbReference>
<reference evidence="3" key="1">
    <citation type="submission" date="2015-11" db="EMBL/GenBank/DDBJ databases">
        <title>De novo transcriptome assembly of four potential Pierce s Disease insect vectors from Arizona vineyards.</title>
        <authorList>
            <person name="Tassone E.E."/>
        </authorList>
    </citation>
    <scope>NUCLEOTIDE SEQUENCE</scope>
</reference>
<sequence length="355" mass="38381">MSTGNFLKAVILVSEKAANIARVIRQEEHLLSLLVREKKDDEKNPRFVHDFKTLADVLVQEVVKHDLGIEFQNLVGHIYGEESNEFSCLDGETISLMVGSTEEETSNQLVRILGDERAACTLAQLVHSTAELDLDIPSCSLSTDQLAIWIDPIDSTAEYIAGGSVESEVAGVYCSGLPCVTVLIGAFDRLSGSPVLGVVNQPFSHQLQSPDRWEGNIVWDISVSPSIPRLAESQGSKLVVLSSSESVEVKSRLTAGGFKLIEAAGAGYKLLCVAKRLVSAYVLSKSSTFYWDTCGIQAVLLARGGGVVSYLDALRGEIKPLTYQGGRGTEQCCNEGGLIAYSDPKVLEEILMLLK</sequence>
<proteinExistence type="inferred from homology"/>
<dbReference type="Gene3D" id="3.30.540.10">
    <property type="entry name" value="Fructose-1,6-Bisphosphatase, subunit A, domain 1"/>
    <property type="match status" value="1"/>
</dbReference>
<gene>
    <name evidence="3" type="ORF">g.5415</name>
</gene>
<dbReference type="AlphaFoldDB" id="A0A1B6LUY8"/>
<dbReference type="InterPro" id="IPR050725">
    <property type="entry name" value="CysQ/Inositol_MonoPase"/>
</dbReference>
<feature type="binding site" evidence="2">
    <location>
        <position position="292"/>
    </location>
    <ligand>
        <name>Mg(2+)</name>
        <dbReference type="ChEBI" id="CHEBI:18420"/>
        <label>1</label>
        <note>catalytic</note>
    </ligand>
</feature>
<dbReference type="PANTHER" id="PTHR43028:SF3">
    <property type="entry name" value="INOSITOL POLYPHOSPHATE 1-PHOSPHATASE"/>
    <property type="match status" value="1"/>
</dbReference>
<evidence type="ECO:0000256" key="2">
    <source>
        <dbReference type="PIRSR" id="PIRSR600760-2"/>
    </source>
</evidence>
<feature type="binding site" evidence="2">
    <location>
        <position position="151"/>
    </location>
    <ligand>
        <name>Mg(2+)</name>
        <dbReference type="ChEBI" id="CHEBI:18420"/>
        <label>1</label>
        <note>catalytic</note>
    </ligand>
</feature>
<comment type="similarity">
    <text evidence="1">Belongs to the inositol monophosphatase superfamily.</text>
</comment>
<dbReference type="Gene3D" id="4.10.460.10">
    <property type="entry name" value="Inositol Polyphosphate 1-phosphatase, domain 1"/>
    <property type="match status" value="1"/>
</dbReference>
<evidence type="ECO:0008006" key="4">
    <source>
        <dbReference type="Google" id="ProtNLM"/>
    </source>
</evidence>
<keyword evidence="2" id="KW-0460">Magnesium</keyword>
<dbReference type="InterPro" id="IPR000760">
    <property type="entry name" value="Inositol_monophosphatase-like"/>
</dbReference>
<dbReference type="Pfam" id="PF00459">
    <property type="entry name" value="Inositol_P"/>
    <property type="match status" value="1"/>
</dbReference>
<dbReference type="PANTHER" id="PTHR43028">
    <property type="entry name" value="3'(2'),5'-BISPHOSPHATE NUCLEOTIDASE 1"/>
    <property type="match status" value="1"/>
</dbReference>
<dbReference type="GO" id="GO:0004441">
    <property type="term" value="F:inositol-1,4-bisphosphate 1-phosphatase activity"/>
    <property type="evidence" value="ECO:0007669"/>
    <property type="project" value="TreeGrafter"/>
</dbReference>
<dbReference type="EMBL" id="GEBQ01012484">
    <property type="protein sequence ID" value="JAT27493.1"/>
    <property type="molecule type" value="Transcribed_RNA"/>
</dbReference>